<evidence type="ECO:0000313" key="2">
    <source>
        <dbReference type="EMBL" id="MBF0967085.1"/>
    </source>
</evidence>
<proteinExistence type="predicted"/>
<feature type="region of interest" description="Disordered" evidence="1">
    <location>
        <begin position="1"/>
        <end position="66"/>
    </location>
</feature>
<dbReference type="AlphaFoldDB" id="A0A929RQ62"/>
<protein>
    <submittedName>
        <fullName evidence="2">Uncharacterized protein</fullName>
    </submittedName>
</protein>
<dbReference type="Proteomes" id="UP000759246">
    <property type="component" value="Unassembled WGS sequence"/>
</dbReference>
<dbReference type="EMBL" id="JABZGF010000306">
    <property type="protein sequence ID" value="MBF0967085.1"/>
    <property type="molecule type" value="Genomic_DNA"/>
</dbReference>
<comment type="caution">
    <text evidence="2">The sequence shown here is derived from an EMBL/GenBank/DDBJ whole genome shotgun (WGS) entry which is preliminary data.</text>
</comment>
<name>A0A929RQ62_9ACTO</name>
<accession>A0A929RQ62</accession>
<reference evidence="2" key="1">
    <citation type="submission" date="2020-04" db="EMBL/GenBank/DDBJ databases">
        <title>Deep metagenomics examines the oral microbiome during advanced dental caries in children, revealing novel taxa and co-occurrences with host molecules.</title>
        <authorList>
            <person name="Baker J.L."/>
            <person name="Morton J.T."/>
            <person name="Dinis M."/>
            <person name="Alvarez R."/>
            <person name="Tran N.C."/>
            <person name="Knight R."/>
            <person name="Edlund A."/>
        </authorList>
    </citation>
    <scope>NUCLEOTIDE SEQUENCE</scope>
    <source>
        <strain evidence="2">JCVI_30_bin.13</strain>
    </source>
</reference>
<evidence type="ECO:0000313" key="3">
    <source>
        <dbReference type="Proteomes" id="UP000759246"/>
    </source>
</evidence>
<feature type="compositionally biased region" description="Polar residues" evidence="1">
    <location>
        <begin position="1"/>
        <end position="14"/>
    </location>
</feature>
<sequence>MHVSVSLSAFSQVTVDEEDRIPAPVVDGADEPTPPAHHSTVSPEPTTQQNPLEDTTDDEPARDGLYGPMHWLDDRHVSSLLAPYICDGWDTGDYARFADLSGADARTLRSLLPPLAREDRQNNAPRITDLLRAASRIDGLALDGYVIRAPRWDERVSIDTVCVPESAIIAQTGQPIDETAFPTYQHWLILADVLGLDDDATPPDDMRILARDTSTTRWWWAWWD</sequence>
<evidence type="ECO:0000256" key="1">
    <source>
        <dbReference type="SAM" id="MobiDB-lite"/>
    </source>
</evidence>
<organism evidence="2 3">
    <name type="scientific">Actinomyces bouchesdurhonensis</name>
    <dbReference type="NCBI Taxonomy" id="1852361"/>
    <lineage>
        <taxon>Bacteria</taxon>
        <taxon>Bacillati</taxon>
        <taxon>Actinomycetota</taxon>
        <taxon>Actinomycetes</taxon>
        <taxon>Actinomycetales</taxon>
        <taxon>Actinomycetaceae</taxon>
        <taxon>Actinomyces</taxon>
    </lineage>
</organism>
<dbReference type="RefSeq" id="WP_314769816.1">
    <property type="nucleotide sequence ID" value="NZ_CAUUTQ010000043.1"/>
</dbReference>
<feature type="compositionally biased region" description="Polar residues" evidence="1">
    <location>
        <begin position="39"/>
        <end position="53"/>
    </location>
</feature>
<gene>
    <name evidence="2" type="ORF">HXK09_08040</name>
</gene>